<keyword evidence="3" id="KW-1185">Reference proteome</keyword>
<dbReference type="Proteomes" id="UP000747399">
    <property type="component" value="Unassembled WGS sequence"/>
</dbReference>
<comment type="caution">
    <text evidence="2">The sequence shown here is derived from an EMBL/GenBank/DDBJ whole genome shotgun (WGS) entry which is preliminary data.</text>
</comment>
<sequence length="142" mass="15432">MAYWGYKKPLNFMMWILVIVLLVTGAIWLIVGGVNAADCAACRAQFGKNLTMGVDPRSIDNICNVGAYAFWLNNPEDAYVPDVRNNYYGWCILHTGPAAEIIAGGVMILLGLFLMLYFVFASPLPENADVPLAAQADGPNTA</sequence>
<accession>A0A8J4AW48</accession>
<protein>
    <submittedName>
        <fullName evidence="2">Uncharacterized protein</fullName>
    </submittedName>
</protein>
<dbReference type="EMBL" id="BNCO01000005">
    <property type="protein sequence ID" value="GIL48378.1"/>
    <property type="molecule type" value="Genomic_DNA"/>
</dbReference>
<name>A0A8J4AW48_9CHLO</name>
<evidence type="ECO:0000256" key="1">
    <source>
        <dbReference type="SAM" id="Phobius"/>
    </source>
</evidence>
<gene>
    <name evidence="2" type="ORF">Vafri_4638</name>
</gene>
<proteinExistence type="predicted"/>
<reference evidence="2" key="1">
    <citation type="journal article" date="2021" name="Proc. Natl. Acad. Sci. U.S.A.">
        <title>Three genomes in the algal genus Volvox reveal the fate of a haploid sex-determining region after a transition to homothallism.</title>
        <authorList>
            <person name="Yamamoto K."/>
            <person name="Hamaji T."/>
            <person name="Kawai-Toyooka H."/>
            <person name="Matsuzaki R."/>
            <person name="Takahashi F."/>
            <person name="Nishimura Y."/>
            <person name="Kawachi M."/>
            <person name="Noguchi H."/>
            <person name="Minakuchi Y."/>
            <person name="Umen J.G."/>
            <person name="Toyoda A."/>
            <person name="Nozaki H."/>
        </authorList>
    </citation>
    <scope>NUCLEOTIDE SEQUENCE</scope>
    <source>
        <strain evidence="2">NIES-3780</strain>
    </source>
</reference>
<evidence type="ECO:0000313" key="2">
    <source>
        <dbReference type="EMBL" id="GIL48378.1"/>
    </source>
</evidence>
<keyword evidence="1" id="KW-0472">Membrane</keyword>
<organism evidence="2 3">
    <name type="scientific">Volvox africanus</name>
    <dbReference type="NCBI Taxonomy" id="51714"/>
    <lineage>
        <taxon>Eukaryota</taxon>
        <taxon>Viridiplantae</taxon>
        <taxon>Chlorophyta</taxon>
        <taxon>core chlorophytes</taxon>
        <taxon>Chlorophyceae</taxon>
        <taxon>CS clade</taxon>
        <taxon>Chlamydomonadales</taxon>
        <taxon>Volvocaceae</taxon>
        <taxon>Volvox</taxon>
    </lineage>
</organism>
<dbReference type="AlphaFoldDB" id="A0A8J4AW48"/>
<keyword evidence="1" id="KW-1133">Transmembrane helix</keyword>
<keyword evidence="1" id="KW-0812">Transmembrane</keyword>
<evidence type="ECO:0000313" key="3">
    <source>
        <dbReference type="Proteomes" id="UP000747399"/>
    </source>
</evidence>
<feature type="transmembrane region" description="Helical" evidence="1">
    <location>
        <begin position="101"/>
        <end position="120"/>
    </location>
</feature>